<evidence type="ECO:0000313" key="6">
    <source>
        <dbReference type="Proteomes" id="UP000569951"/>
    </source>
</evidence>
<dbReference type="GO" id="GO:0016836">
    <property type="term" value="F:hydro-lyase activity"/>
    <property type="evidence" value="ECO:0007669"/>
    <property type="project" value="UniProtKB-UniRule"/>
</dbReference>
<gene>
    <name evidence="4" type="primary">mqnA</name>
    <name evidence="5" type="ORF">HNR42_002560</name>
</gene>
<comment type="pathway">
    <text evidence="1 4">Quinol/quinone metabolism; menaquinone biosynthesis.</text>
</comment>
<keyword evidence="3 4" id="KW-0456">Lyase</keyword>
<dbReference type="GO" id="GO:0009234">
    <property type="term" value="P:menaquinone biosynthetic process"/>
    <property type="evidence" value="ECO:0007669"/>
    <property type="project" value="UniProtKB-UniRule"/>
</dbReference>
<dbReference type="HAMAP" id="MF_00995">
    <property type="entry name" value="MqnA"/>
    <property type="match status" value="1"/>
</dbReference>
<comment type="function">
    <text evidence="4">Catalyzes the dehydration of chorismate into 3-[(1-carboxyvinyl)oxy]benzoate, a step in the biosynthesis of menaquinone (MK, vitamin K2).</text>
</comment>
<evidence type="ECO:0000256" key="3">
    <source>
        <dbReference type="ARBA" id="ARBA00023239"/>
    </source>
</evidence>
<accession>A0A841I2A2</accession>
<keyword evidence="6" id="KW-1185">Reference proteome</keyword>
<dbReference type="AlphaFoldDB" id="A0A841I2A2"/>
<dbReference type="Proteomes" id="UP000569951">
    <property type="component" value="Unassembled WGS sequence"/>
</dbReference>
<organism evidence="5 6">
    <name type="scientific">Deinobacterium chartae</name>
    <dbReference type="NCBI Taxonomy" id="521158"/>
    <lineage>
        <taxon>Bacteria</taxon>
        <taxon>Thermotogati</taxon>
        <taxon>Deinococcota</taxon>
        <taxon>Deinococci</taxon>
        <taxon>Deinococcales</taxon>
        <taxon>Deinococcaceae</taxon>
        <taxon>Deinobacterium</taxon>
    </lineage>
</organism>
<comment type="catalytic activity">
    <reaction evidence="4">
        <text>chorismate = 3-[(1-carboxyvinyl)-oxy]benzoate + H2O</text>
        <dbReference type="Rhea" id="RHEA:40051"/>
        <dbReference type="ChEBI" id="CHEBI:15377"/>
        <dbReference type="ChEBI" id="CHEBI:29748"/>
        <dbReference type="ChEBI" id="CHEBI:76981"/>
        <dbReference type="EC" id="4.2.1.151"/>
    </reaction>
</comment>
<evidence type="ECO:0000256" key="1">
    <source>
        <dbReference type="ARBA" id="ARBA00004863"/>
    </source>
</evidence>
<comment type="similarity">
    <text evidence="4">Belongs to the MqnA/MqnD family. MqnA subfamily.</text>
</comment>
<name>A0A841I2A2_9DEIO</name>
<dbReference type="InterPro" id="IPR030868">
    <property type="entry name" value="MqnA"/>
</dbReference>
<protein>
    <recommendedName>
        <fullName evidence="4">Chorismate dehydratase</fullName>
        <ecNumber evidence="4">4.2.1.151</ecNumber>
    </recommendedName>
    <alternativeName>
        <fullName evidence="4">Menaquinone biosynthetic enzyme MqnA</fullName>
    </alternativeName>
</protein>
<dbReference type="Gene3D" id="3.40.190.10">
    <property type="entry name" value="Periplasmic binding protein-like II"/>
    <property type="match status" value="2"/>
</dbReference>
<dbReference type="PANTHER" id="PTHR37690">
    <property type="entry name" value="CHORISMATE DEHYDRATASE"/>
    <property type="match status" value="1"/>
</dbReference>
<dbReference type="UniPathway" id="UPA00079"/>
<dbReference type="SUPFAM" id="SSF53850">
    <property type="entry name" value="Periplasmic binding protein-like II"/>
    <property type="match status" value="1"/>
</dbReference>
<dbReference type="EMBL" id="JACHHG010000009">
    <property type="protein sequence ID" value="MBB6099124.1"/>
    <property type="molecule type" value="Genomic_DNA"/>
</dbReference>
<sequence length="279" mass="31056">MPMYTLGLIDYTNVAPLTAHLRDLEGLRYERGVPTAMNAALLEGRVDLSNISSFEFVRNAHRLAALPDFSVSVLGPVYSVNLFHRRPWAELSGQRIALTSQSATSVQLLRVLLEASGVNAVLERAEGDAFTLLDQGYAGVLRIGDDALREWYRVAGPLGERDSMLTLPHQRGDVIVTDLAQRWYDLTGHPFTFAVWAYRRDNPPPAEVVQMMREARRAGIGELGNVARSRAQGMGLPARVIQHYLWNFRYHLEAPDKKGLARFADLACPGHAPLHFGDL</sequence>
<dbReference type="CDD" id="cd13634">
    <property type="entry name" value="PBP2_Sco4506"/>
    <property type="match status" value="1"/>
</dbReference>
<evidence type="ECO:0000313" key="5">
    <source>
        <dbReference type="EMBL" id="MBB6099124.1"/>
    </source>
</evidence>
<comment type="caution">
    <text evidence="5">The sequence shown here is derived from an EMBL/GenBank/DDBJ whole genome shotgun (WGS) entry which is preliminary data.</text>
</comment>
<dbReference type="Pfam" id="PF02621">
    <property type="entry name" value="VitK2_biosynth"/>
    <property type="match status" value="1"/>
</dbReference>
<dbReference type="PANTHER" id="PTHR37690:SF1">
    <property type="entry name" value="CHORISMATE DEHYDRATASE"/>
    <property type="match status" value="1"/>
</dbReference>
<evidence type="ECO:0000256" key="4">
    <source>
        <dbReference type="HAMAP-Rule" id="MF_00995"/>
    </source>
</evidence>
<dbReference type="InterPro" id="IPR003773">
    <property type="entry name" value="Menaquinone_biosynth"/>
</dbReference>
<dbReference type="EC" id="4.2.1.151" evidence="4"/>
<reference evidence="5 6" key="1">
    <citation type="submission" date="2020-08" db="EMBL/GenBank/DDBJ databases">
        <title>Genomic Encyclopedia of Type Strains, Phase IV (KMG-IV): sequencing the most valuable type-strain genomes for metagenomic binning, comparative biology and taxonomic classification.</title>
        <authorList>
            <person name="Goeker M."/>
        </authorList>
    </citation>
    <scope>NUCLEOTIDE SEQUENCE [LARGE SCALE GENOMIC DNA]</scope>
    <source>
        <strain evidence="5 6">DSM 21458</strain>
    </source>
</reference>
<keyword evidence="2 4" id="KW-0474">Menaquinone biosynthesis</keyword>
<proteinExistence type="inferred from homology"/>
<evidence type="ECO:0000256" key="2">
    <source>
        <dbReference type="ARBA" id="ARBA00022428"/>
    </source>
</evidence>